<accession>A0A1H9UGQ9</accession>
<dbReference type="Proteomes" id="UP000199352">
    <property type="component" value="Unassembled WGS sequence"/>
</dbReference>
<dbReference type="STRING" id="402600.SAMN05216188_121104"/>
<evidence type="ECO:0000256" key="1">
    <source>
        <dbReference type="SAM" id="MobiDB-lite"/>
    </source>
</evidence>
<keyword evidence="3" id="KW-1185">Reference proteome</keyword>
<dbReference type="RefSeq" id="WP_281249483.1">
    <property type="nucleotide sequence ID" value="NZ_FOFR01000021.1"/>
</dbReference>
<gene>
    <name evidence="2" type="ORF">SAMN05216188_121104</name>
</gene>
<evidence type="ECO:0000313" key="2">
    <source>
        <dbReference type="EMBL" id="SES08552.1"/>
    </source>
</evidence>
<sequence>MTRSHGDDASEEAKLATEQEEGLGEEDSSLPDRDQEEDSPAP</sequence>
<organism evidence="2 3">
    <name type="scientific">Lentzea xinjiangensis</name>
    <dbReference type="NCBI Taxonomy" id="402600"/>
    <lineage>
        <taxon>Bacteria</taxon>
        <taxon>Bacillati</taxon>
        <taxon>Actinomycetota</taxon>
        <taxon>Actinomycetes</taxon>
        <taxon>Pseudonocardiales</taxon>
        <taxon>Pseudonocardiaceae</taxon>
        <taxon>Lentzea</taxon>
    </lineage>
</organism>
<protein>
    <submittedName>
        <fullName evidence="2">Uncharacterized protein</fullName>
    </submittedName>
</protein>
<feature type="compositionally biased region" description="Acidic residues" evidence="1">
    <location>
        <begin position="18"/>
        <end position="42"/>
    </location>
</feature>
<feature type="region of interest" description="Disordered" evidence="1">
    <location>
        <begin position="1"/>
        <end position="42"/>
    </location>
</feature>
<name>A0A1H9UGQ9_9PSEU</name>
<evidence type="ECO:0000313" key="3">
    <source>
        <dbReference type="Proteomes" id="UP000199352"/>
    </source>
</evidence>
<dbReference type="EMBL" id="FOFR01000021">
    <property type="protein sequence ID" value="SES08552.1"/>
    <property type="molecule type" value="Genomic_DNA"/>
</dbReference>
<feature type="compositionally biased region" description="Basic and acidic residues" evidence="1">
    <location>
        <begin position="1"/>
        <end position="17"/>
    </location>
</feature>
<reference evidence="3" key="1">
    <citation type="submission" date="2016-10" db="EMBL/GenBank/DDBJ databases">
        <authorList>
            <person name="Varghese N."/>
            <person name="Submissions S."/>
        </authorList>
    </citation>
    <scope>NUCLEOTIDE SEQUENCE [LARGE SCALE GENOMIC DNA]</scope>
    <source>
        <strain evidence="3">CGMCC 4.3525</strain>
    </source>
</reference>
<dbReference type="AlphaFoldDB" id="A0A1H9UGQ9"/>
<proteinExistence type="predicted"/>